<accession>A0A1X0EEH2</accession>
<dbReference type="InterPro" id="IPR011990">
    <property type="entry name" value="TPR-like_helical_dom_sf"/>
</dbReference>
<gene>
    <name evidence="2" type="ORF">BST28_03955</name>
</gene>
<dbReference type="SUPFAM" id="SSF48452">
    <property type="entry name" value="TPR-like"/>
    <property type="match status" value="1"/>
</dbReference>
<feature type="region of interest" description="Disordered" evidence="1">
    <location>
        <begin position="136"/>
        <end position="161"/>
    </location>
</feature>
<evidence type="ECO:0008006" key="4">
    <source>
        <dbReference type="Google" id="ProtNLM"/>
    </source>
</evidence>
<dbReference type="Proteomes" id="UP000192713">
    <property type="component" value="Unassembled WGS sequence"/>
</dbReference>
<protein>
    <recommendedName>
        <fullName evidence="4">Glycosyl transferase family 2</fullName>
    </recommendedName>
</protein>
<reference evidence="2 3" key="1">
    <citation type="submission" date="2017-02" db="EMBL/GenBank/DDBJ databases">
        <title>The new phylogeny of genus Mycobacterium.</title>
        <authorList>
            <person name="Tortoli E."/>
            <person name="Trovato A."/>
            <person name="Cirillo D.M."/>
        </authorList>
    </citation>
    <scope>NUCLEOTIDE SEQUENCE [LARGE SCALE GENOMIC DNA]</scope>
    <source>
        <strain evidence="2 3">DSM 45093</strain>
    </source>
</reference>
<name>A0A1X0EEH2_9MYCO</name>
<evidence type="ECO:0000313" key="3">
    <source>
        <dbReference type="Proteomes" id="UP000192713"/>
    </source>
</evidence>
<organism evidence="2 3">
    <name type="scientific">Mycolicibacter kumamotonensis</name>
    <dbReference type="NCBI Taxonomy" id="354243"/>
    <lineage>
        <taxon>Bacteria</taxon>
        <taxon>Bacillati</taxon>
        <taxon>Actinomycetota</taxon>
        <taxon>Actinomycetes</taxon>
        <taxon>Mycobacteriales</taxon>
        <taxon>Mycobacteriaceae</taxon>
        <taxon>Mycolicibacter</taxon>
    </lineage>
</organism>
<evidence type="ECO:0000256" key="1">
    <source>
        <dbReference type="SAM" id="MobiDB-lite"/>
    </source>
</evidence>
<proteinExistence type="predicted"/>
<evidence type="ECO:0000313" key="2">
    <source>
        <dbReference type="EMBL" id="ORA82688.1"/>
    </source>
</evidence>
<comment type="caution">
    <text evidence="2">The sequence shown here is derived from an EMBL/GenBank/DDBJ whole genome shotgun (WGS) entry which is preliminary data.</text>
</comment>
<sequence>MLSARRYGVLKDLHDRGLRVKWLTGALGASRDAWIARSKLVLNMHYWDAKIFEIARVSYLLANKRAVVSERGDDPVLEHELESGVAFADYSDLVDRCVELLGDEDARRELAERGFELFSARDQVAIVERALSVSPEDVAHETGAPDFPPIGEPLDDKDPNADQELRRRNLLRPKSEQERDQLLAKVELDPQDARSVFFLAETCFQLEDFIAARRWYAQRIELGGDDEEVYWAMYRLAATMQKLGEPWPDVEDAYLRSSISRPTRAEALHAIAVRYRFQQHFSFAYLFAQRAAAIPFPDDDLFIPADIAQVYAWRAVDEQAVCASWIGRHGEAFTLGRRLLARPDLPDSDRQRIAANRDFSVPAMLEAASPYPQALVKSLTANPRQGEVTVTLIAGPDRQATEQTLNTFLNCCLDVSRIGGVLVLDTGLSAADRAQLRKRYGFVTLGRARPGAGPGAQLAALRAQINGRLWLHLGQGWQFFTPENYLTRLTAVLDTEPQVFQVGINLSDAITLTGTSAAEQATQRTPDAGRYLLTSTMARGPAMFDTARLDQALRTKNTNPDPATGPRTASLDEVHCVLSPQA</sequence>
<dbReference type="AlphaFoldDB" id="A0A1X0EEH2"/>
<dbReference type="EMBL" id="MVHU01000003">
    <property type="protein sequence ID" value="ORA82688.1"/>
    <property type="molecule type" value="Genomic_DNA"/>
</dbReference>
<dbReference type="Gene3D" id="1.25.40.10">
    <property type="entry name" value="Tetratricopeptide repeat domain"/>
    <property type="match status" value="1"/>
</dbReference>